<keyword evidence="3 5" id="KW-0863">Zinc-finger</keyword>
<dbReference type="InterPro" id="IPR039938">
    <property type="entry name" value="Sp4-like"/>
</dbReference>
<dbReference type="InterPro" id="IPR036236">
    <property type="entry name" value="Znf_C2H2_sf"/>
</dbReference>
<evidence type="ECO:0000256" key="4">
    <source>
        <dbReference type="ARBA" id="ARBA00022833"/>
    </source>
</evidence>
<reference evidence="7" key="3">
    <citation type="submission" date="2025-09" db="UniProtKB">
        <authorList>
            <consortium name="Ensembl"/>
        </authorList>
    </citation>
    <scope>IDENTIFICATION</scope>
</reference>
<dbReference type="InterPro" id="IPR013087">
    <property type="entry name" value="Znf_C2H2_type"/>
</dbReference>
<dbReference type="Proteomes" id="UP000002277">
    <property type="component" value="Chromosome 19"/>
</dbReference>
<feature type="domain" description="C2H2-type" evidence="6">
    <location>
        <begin position="78"/>
        <end position="102"/>
    </location>
</feature>
<evidence type="ECO:0000259" key="6">
    <source>
        <dbReference type="PROSITE" id="PS50157"/>
    </source>
</evidence>
<dbReference type="FunFam" id="3.30.160.60:FF:002343">
    <property type="entry name" value="Zinc finger protein 33A"/>
    <property type="match status" value="1"/>
</dbReference>
<dbReference type="Gene3D" id="3.30.160.60">
    <property type="entry name" value="Classic Zinc Finger"/>
    <property type="match status" value="1"/>
</dbReference>
<dbReference type="EMBL" id="AACZ04031715">
    <property type="status" value="NOT_ANNOTATED_CDS"/>
    <property type="molecule type" value="Genomic_DNA"/>
</dbReference>
<dbReference type="PANTHER" id="PTHR14947">
    <property type="entry name" value="ZINC FINGER PROTEIN"/>
    <property type="match status" value="1"/>
</dbReference>
<sequence length="110" mass="12465">ITKRDPTRVINLANFSDIVHTLQFIGELTLERSLTNVMTVARSSVKLHPMQNIGEFIGKAFTSHLMRHQRMHTGQKSYKCHQCAKVFSLSSLLAEYEKIHFGGSCSICNE</sequence>
<keyword evidence="1" id="KW-0479">Metal-binding</keyword>
<evidence type="ECO:0000256" key="5">
    <source>
        <dbReference type="PROSITE-ProRule" id="PRU00042"/>
    </source>
</evidence>
<proteinExistence type="predicted"/>
<dbReference type="AlphaFoldDB" id="A0A2I3RPR8"/>
<dbReference type="Ensembl" id="ENSPTRT00000085975.1">
    <property type="protein sequence ID" value="ENSPTRP00000066684.1"/>
    <property type="gene ID" value="ENSPTRG00000052282.1"/>
</dbReference>
<organism evidence="7 8">
    <name type="scientific">Pan troglodytes</name>
    <name type="common">Chimpanzee</name>
    <dbReference type="NCBI Taxonomy" id="9598"/>
    <lineage>
        <taxon>Eukaryota</taxon>
        <taxon>Metazoa</taxon>
        <taxon>Chordata</taxon>
        <taxon>Craniata</taxon>
        <taxon>Vertebrata</taxon>
        <taxon>Euteleostomi</taxon>
        <taxon>Mammalia</taxon>
        <taxon>Eutheria</taxon>
        <taxon>Euarchontoglires</taxon>
        <taxon>Primates</taxon>
        <taxon>Haplorrhini</taxon>
        <taxon>Catarrhini</taxon>
        <taxon>Hominidae</taxon>
        <taxon>Pan</taxon>
    </lineage>
</organism>
<reference evidence="7" key="2">
    <citation type="submission" date="2025-08" db="UniProtKB">
        <authorList>
            <consortium name="Ensembl"/>
        </authorList>
    </citation>
    <scope>IDENTIFICATION</scope>
</reference>
<keyword evidence="2" id="KW-0677">Repeat</keyword>
<name>A0A2I3RPR8_PANTR</name>
<evidence type="ECO:0000256" key="3">
    <source>
        <dbReference type="ARBA" id="ARBA00022771"/>
    </source>
</evidence>
<evidence type="ECO:0000313" key="8">
    <source>
        <dbReference type="Proteomes" id="UP000002277"/>
    </source>
</evidence>
<dbReference type="PANTHER" id="PTHR14947:SF24">
    <property type="entry name" value="ZINC FINGER PROTEIN 781-RELATED"/>
    <property type="match status" value="1"/>
</dbReference>
<evidence type="ECO:0000256" key="2">
    <source>
        <dbReference type="ARBA" id="ARBA00022737"/>
    </source>
</evidence>
<dbReference type="GeneTree" id="ENSGT00940000169213"/>
<keyword evidence="4" id="KW-0862">Zinc</keyword>
<evidence type="ECO:0000313" key="7">
    <source>
        <dbReference type="Ensembl" id="ENSPTRP00000066684.1"/>
    </source>
</evidence>
<evidence type="ECO:0000256" key="1">
    <source>
        <dbReference type="ARBA" id="ARBA00022723"/>
    </source>
</evidence>
<keyword evidence="8" id="KW-1185">Reference proteome</keyword>
<accession>A0A2I3RPR8</accession>
<dbReference type="SUPFAM" id="SSF57667">
    <property type="entry name" value="beta-beta-alpha zinc fingers"/>
    <property type="match status" value="1"/>
</dbReference>
<dbReference type="OMA" id="IIHTLQF"/>
<dbReference type="InParanoid" id="A0A2I3RPR8"/>
<reference evidence="7 8" key="1">
    <citation type="journal article" date="2005" name="Nature">
        <title>Initial sequence of the chimpanzee genome and comparison with the human genome.</title>
        <authorList>
            <consortium name="Chimpanzee sequencing and analysis consortium"/>
        </authorList>
    </citation>
    <scope>NUCLEOTIDE SEQUENCE [LARGE SCALE GENOMIC DNA]</scope>
</reference>
<dbReference type="GO" id="GO:0008270">
    <property type="term" value="F:zinc ion binding"/>
    <property type="evidence" value="ECO:0007669"/>
    <property type="project" value="UniProtKB-KW"/>
</dbReference>
<dbReference type="PROSITE" id="PS50157">
    <property type="entry name" value="ZINC_FINGER_C2H2_2"/>
    <property type="match status" value="1"/>
</dbReference>
<dbReference type="Bgee" id="ENSPTRG00000052282">
    <property type="expression patterns" value="Expressed in heart and 5 other cell types or tissues"/>
</dbReference>
<protein>
    <recommendedName>
        <fullName evidence="6">C2H2-type domain-containing protein</fullName>
    </recommendedName>
</protein>